<dbReference type="PANTHER" id="PTHR43744">
    <property type="entry name" value="ABC TRANSPORTER PERMEASE PROTEIN MG189-RELATED-RELATED"/>
    <property type="match status" value="1"/>
</dbReference>
<evidence type="ECO:0000256" key="1">
    <source>
        <dbReference type="ARBA" id="ARBA00004651"/>
    </source>
</evidence>
<protein>
    <submittedName>
        <fullName evidence="9">Carbohydrate ABC transporter permease</fullName>
    </submittedName>
</protein>
<dbReference type="Proteomes" id="UP000465601">
    <property type="component" value="Unassembled WGS sequence"/>
</dbReference>
<dbReference type="RefSeq" id="WP_151866987.1">
    <property type="nucleotide sequence ID" value="NZ_WBZB01000054.1"/>
</dbReference>
<dbReference type="InterPro" id="IPR035906">
    <property type="entry name" value="MetI-like_sf"/>
</dbReference>
<evidence type="ECO:0000256" key="5">
    <source>
        <dbReference type="ARBA" id="ARBA00022989"/>
    </source>
</evidence>
<dbReference type="GO" id="GO:0055085">
    <property type="term" value="P:transmembrane transport"/>
    <property type="evidence" value="ECO:0007669"/>
    <property type="project" value="InterPro"/>
</dbReference>
<evidence type="ECO:0000256" key="4">
    <source>
        <dbReference type="ARBA" id="ARBA00022692"/>
    </source>
</evidence>
<reference evidence="9 10" key="1">
    <citation type="submission" date="2019-10" db="EMBL/GenBank/DDBJ databases">
        <title>Alkaliphilus serpentinus sp. nov. and Alkaliphilus pronyensis sp. nov., two novel anaerobic alkaliphilic species isolated from the serpentinized-hosted hydrothermal field of the Prony Bay (New Caledonia).</title>
        <authorList>
            <person name="Postec A."/>
        </authorList>
    </citation>
    <scope>NUCLEOTIDE SEQUENCE [LARGE SCALE GENOMIC DNA]</scope>
    <source>
        <strain evidence="9 10">LacT</strain>
    </source>
</reference>
<feature type="transmembrane region" description="Helical" evidence="7">
    <location>
        <begin position="138"/>
        <end position="158"/>
    </location>
</feature>
<evidence type="ECO:0000256" key="3">
    <source>
        <dbReference type="ARBA" id="ARBA00022475"/>
    </source>
</evidence>
<sequence>MKINKNILVPNLLTYTILTVAAVTLVFPFLWMISGAFKDALEVVKMPPQLLPNRFTFENFIEIKKYFPIEKFFINSVIVSTITTILQLLFCSMAAFVFAKFQFRGREVLFMLYLITLMIPKQVTLVPLFIVFSKLRLADTFLGLILPDIFSAFGTFLLRQHMLTIPDSFLEAAYIDGASYLKVFTKIILPLSKPAMATLGIFAFMYSWNSFLWPLIIVNSKELMTLPLGLSKLTGRWATEWNILMAGNTVSFIPIFIVYIFAQKYFIKGLTLGGNKG</sequence>
<keyword evidence="6 7" id="KW-0472">Membrane</keyword>
<dbReference type="InterPro" id="IPR000515">
    <property type="entry name" value="MetI-like"/>
</dbReference>
<organism evidence="9 10">
    <name type="scientific">Alkaliphilus serpentinus</name>
    <dbReference type="NCBI Taxonomy" id="1482731"/>
    <lineage>
        <taxon>Bacteria</taxon>
        <taxon>Bacillati</taxon>
        <taxon>Bacillota</taxon>
        <taxon>Clostridia</taxon>
        <taxon>Peptostreptococcales</taxon>
        <taxon>Natronincolaceae</taxon>
        <taxon>Alkaliphilus</taxon>
    </lineage>
</organism>
<keyword evidence="2 7" id="KW-0813">Transport</keyword>
<dbReference type="PROSITE" id="PS50928">
    <property type="entry name" value="ABC_TM1"/>
    <property type="match status" value="1"/>
</dbReference>
<dbReference type="SUPFAM" id="SSF161098">
    <property type="entry name" value="MetI-like"/>
    <property type="match status" value="1"/>
</dbReference>
<feature type="transmembrane region" description="Helical" evidence="7">
    <location>
        <begin position="72"/>
        <end position="98"/>
    </location>
</feature>
<dbReference type="PANTHER" id="PTHR43744:SF12">
    <property type="entry name" value="ABC TRANSPORTER PERMEASE PROTEIN MG189-RELATED"/>
    <property type="match status" value="1"/>
</dbReference>
<accession>A0A833HLM8</accession>
<evidence type="ECO:0000313" key="9">
    <source>
        <dbReference type="EMBL" id="KAB3526224.1"/>
    </source>
</evidence>
<name>A0A833HLM8_9FIRM</name>
<keyword evidence="5 7" id="KW-1133">Transmembrane helix</keyword>
<evidence type="ECO:0000256" key="7">
    <source>
        <dbReference type="RuleBase" id="RU363032"/>
    </source>
</evidence>
<keyword evidence="4 7" id="KW-0812">Transmembrane</keyword>
<dbReference type="AlphaFoldDB" id="A0A833HLM8"/>
<gene>
    <name evidence="9" type="ORF">F8153_14040</name>
</gene>
<feature type="transmembrane region" description="Helical" evidence="7">
    <location>
        <begin position="196"/>
        <end position="218"/>
    </location>
</feature>
<feature type="domain" description="ABC transmembrane type-1" evidence="8">
    <location>
        <begin position="73"/>
        <end position="262"/>
    </location>
</feature>
<evidence type="ECO:0000259" key="8">
    <source>
        <dbReference type="PROSITE" id="PS50928"/>
    </source>
</evidence>
<dbReference type="OrthoDB" id="9787837at2"/>
<evidence type="ECO:0000256" key="6">
    <source>
        <dbReference type="ARBA" id="ARBA00023136"/>
    </source>
</evidence>
<keyword evidence="3" id="KW-1003">Cell membrane</keyword>
<dbReference type="Gene3D" id="1.10.3720.10">
    <property type="entry name" value="MetI-like"/>
    <property type="match status" value="1"/>
</dbReference>
<dbReference type="Pfam" id="PF00528">
    <property type="entry name" value="BPD_transp_1"/>
    <property type="match status" value="1"/>
</dbReference>
<feature type="transmembrane region" description="Helical" evidence="7">
    <location>
        <begin position="110"/>
        <end position="132"/>
    </location>
</feature>
<dbReference type="GO" id="GO:0005886">
    <property type="term" value="C:plasma membrane"/>
    <property type="evidence" value="ECO:0007669"/>
    <property type="project" value="UniProtKB-SubCell"/>
</dbReference>
<dbReference type="EMBL" id="WBZB01000054">
    <property type="protein sequence ID" value="KAB3526224.1"/>
    <property type="molecule type" value="Genomic_DNA"/>
</dbReference>
<feature type="transmembrane region" description="Helical" evidence="7">
    <location>
        <begin position="12"/>
        <end position="33"/>
    </location>
</feature>
<comment type="caution">
    <text evidence="9">The sequence shown here is derived from an EMBL/GenBank/DDBJ whole genome shotgun (WGS) entry which is preliminary data.</text>
</comment>
<keyword evidence="10" id="KW-1185">Reference proteome</keyword>
<evidence type="ECO:0000313" key="10">
    <source>
        <dbReference type="Proteomes" id="UP000465601"/>
    </source>
</evidence>
<proteinExistence type="inferred from homology"/>
<comment type="subcellular location">
    <subcellularLocation>
        <location evidence="1 7">Cell membrane</location>
        <topology evidence="1 7">Multi-pass membrane protein</topology>
    </subcellularLocation>
</comment>
<evidence type="ECO:0000256" key="2">
    <source>
        <dbReference type="ARBA" id="ARBA00022448"/>
    </source>
</evidence>
<dbReference type="CDD" id="cd06261">
    <property type="entry name" value="TM_PBP2"/>
    <property type="match status" value="1"/>
</dbReference>
<feature type="transmembrane region" description="Helical" evidence="7">
    <location>
        <begin position="241"/>
        <end position="262"/>
    </location>
</feature>
<comment type="similarity">
    <text evidence="7">Belongs to the binding-protein-dependent transport system permease family.</text>
</comment>